<dbReference type="EMBL" id="JWZX01002920">
    <property type="protein sequence ID" value="KOO25852.1"/>
    <property type="molecule type" value="Genomic_DNA"/>
</dbReference>
<organism evidence="4 5">
    <name type="scientific">Chrysochromulina tobinii</name>
    <dbReference type="NCBI Taxonomy" id="1460289"/>
    <lineage>
        <taxon>Eukaryota</taxon>
        <taxon>Haptista</taxon>
        <taxon>Haptophyta</taxon>
        <taxon>Prymnesiophyceae</taxon>
        <taxon>Prymnesiales</taxon>
        <taxon>Chrysochromulinaceae</taxon>
        <taxon>Chrysochromulina</taxon>
    </lineage>
</organism>
<dbReference type="AlphaFoldDB" id="A0A0M0JHM9"/>
<reference evidence="5" key="1">
    <citation type="journal article" date="2015" name="PLoS Genet.">
        <title>Genome Sequence and Transcriptome Analyses of Chrysochromulina tobin: Metabolic Tools for Enhanced Algal Fitness in the Prominent Order Prymnesiales (Haptophyceae).</title>
        <authorList>
            <person name="Hovde B.T."/>
            <person name="Deodato C.R."/>
            <person name="Hunsperger H.M."/>
            <person name="Ryken S.A."/>
            <person name="Yost W."/>
            <person name="Jha R.K."/>
            <person name="Patterson J."/>
            <person name="Monnat R.J. Jr."/>
            <person name="Barlow S.B."/>
            <person name="Starkenburg S.R."/>
            <person name="Cattolico R.A."/>
        </authorList>
    </citation>
    <scope>NUCLEOTIDE SEQUENCE</scope>
    <source>
        <strain evidence="5">CCMP291</strain>
    </source>
</reference>
<dbReference type="PANTHER" id="PTHR43201">
    <property type="entry name" value="ACYL-COA SYNTHETASE"/>
    <property type="match status" value="1"/>
</dbReference>
<evidence type="ECO:0000259" key="3">
    <source>
        <dbReference type="Pfam" id="PF00501"/>
    </source>
</evidence>
<evidence type="ECO:0000313" key="5">
    <source>
        <dbReference type="Proteomes" id="UP000037460"/>
    </source>
</evidence>
<accession>A0A0M0JHM9</accession>
<dbReference type="GO" id="GO:0031956">
    <property type="term" value="F:medium-chain fatty acid-CoA ligase activity"/>
    <property type="evidence" value="ECO:0007669"/>
    <property type="project" value="TreeGrafter"/>
</dbReference>
<dbReference type="GO" id="GO:0006631">
    <property type="term" value="P:fatty acid metabolic process"/>
    <property type="evidence" value="ECO:0007669"/>
    <property type="project" value="TreeGrafter"/>
</dbReference>
<dbReference type="PROSITE" id="PS00455">
    <property type="entry name" value="AMP_BINDING"/>
    <property type="match status" value="1"/>
</dbReference>
<keyword evidence="5" id="KW-1185">Reference proteome</keyword>
<evidence type="ECO:0000256" key="2">
    <source>
        <dbReference type="ARBA" id="ARBA00022598"/>
    </source>
</evidence>
<name>A0A0M0JHM9_9EUKA</name>
<dbReference type="InterPro" id="IPR000873">
    <property type="entry name" value="AMP-dep_synth/lig_dom"/>
</dbReference>
<dbReference type="InterPro" id="IPR020845">
    <property type="entry name" value="AMP-binding_CS"/>
</dbReference>
<sequence>MSASLPTPPSPSLGVGIAVYLEAFTGERAQDAFLTYYSVAIDKSLATETYTRGEFHELALRAASVLLEAGLKPGECHTHYFSCNTVGDMAFRLASVLLGTTPVTINWQADTEAKVLYKIELTGSKLVLIDPDTPADHVAAIRAQKLDVVVFNVAELAAQPTAHKAALEAAAAAGVATPDQTRIVIFTSGTTGEPKGVRLSFRAYECNRRTFEDFLQVGDGKQLVAVVVNPLHHTNSTSISDWAMRRPGTQLHLVQQYTTKYWSVLVRAGTGVPINTSMSDAEFAAALATRAAGGRTVIVAPLVSRHFDFLDSLISGGGLPLAASLLKSALSETILLLGSAPVGPTTVERIQRHCGRLPTVRFGSTETCLQVMGTPTHLSEVERLVAFRAGWEHSLRGQPQVGYYIGRPHPPYTEVRLVQSVDPKEKGYLVDVANGEPGQLITRGENLMSGYVGNDAATAKALTEEGRWYTNLGDICFRLPNAHDGTYDYYWQSRDSALLIRGGANYAYEQVNEELKTFAMATFGLADEADLEVSVIGLRLDSEHEDACCVTIELLTPAAEAKRSEIERDFIALAKKGVSKGSKPDHVRCAPLPRNFKGVVKLPELKEEWIQLAKTMRST</sequence>
<evidence type="ECO:0000313" key="4">
    <source>
        <dbReference type="EMBL" id="KOO25852.1"/>
    </source>
</evidence>
<protein>
    <submittedName>
        <fullName evidence="4">Amp-dependent synthetase and ligase</fullName>
    </submittedName>
</protein>
<evidence type="ECO:0000256" key="1">
    <source>
        <dbReference type="ARBA" id="ARBA00006432"/>
    </source>
</evidence>
<dbReference type="Pfam" id="PF00501">
    <property type="entry name" value="AMP-binding"/>
    <property type="match status" value="1"/>
</dbReference>
<proteinExistence type="inferred from homology"/>
<dbReference type="SUPFAM" id="SSF56801">
    <property type="entry name" value="Acetyl-CoA synthetase-like"/>
    <property type="match status" value="1"/>
</dbReference>
<dbReference type="Proteomes" id="UP000037460">
    <property type="component" value="Unassembled WGS sequence"/>
</dbReference>
<dbReference type="PANTHER" id="PTHR43201:SF5">
    <property type="entry name" value="MEDIUM-CHAIN ACYL-COA LIGASE ACSF2, MITOCHONDRIAL"/>
    <property type="match status" value="1"/>
</dbReference>
<comment type="similarity">
    <text evidence="1">Belongs to the ATP-dependent AMP-binding enzyme family.</text>
</comment>
<dbReference type="OrthoDB" id="2962993at2759"/>
<dbReference type="InterPro" id="IPR042099">
    <property type="entry name" value="ANL_N_sf"/>
</dbReference>
<gene>
    <name evidence="4" type="ORF">Ctob_005014</name>
</gene>
<comment type="caution">
    <text evidence="4">The sequence shown here is derived from an EMBL/GenBank/DDBJ whole genome shotgun (WGS) entry which is preliminary data.</text>
</comment>
<dbReference type="Gene3D" id="3.40.50.12780">
    <property type="entry name" value="N-terminal domain of ligase-like"/>
    <property type="match status" value="1"/>
</dbReference>
<keyword evidence="2 4" id="KW-0436">Ligase</keyword>
<feature type="domain" description="AMP-dependent synthetase/ligase" evidence="3">
    <location>
        <begin position="46"/>
        <end position="451"/>
    </location>
</feature>